<feature type="domain" description="Flagellar basal-body/hook protein C-terminal" evidence="4">
    <location>
        <begin position="198"/>
        <end position="240"/>
    </location>
</feature>
<dbReference type="EMBL" id="CP071446">
    <property type="protein sequence ID" value="QTA38670.1"/>
    <property type="molecule type" value="Genomic_DNA"/>
</dbReference>
<proteinExistence type="inferred from homology"/>
<dbReference type="InterPro" id="IPR053967">
    <property type="entry name" value="LlgE_F_G-like_D1"/>
</dbReference>
<gene>
    <name evidence="6" type="primary">flgF</name>
    <name evidence="6" type="ORF">JYK00_03940</name>
</gene>
<dbReference type="PANTHER" id="PTHR30435:SF19">
    <property type="entry name" value="FLAGELLAR BASAL-BODY ROD PROTEIN FLGG"/>
    <property type="match status" value="1"/>
</dbReference>
<dbReference type="Pfam" id="PF22692">
    <property type="entry name" value="LlgE_F_G_D1"/>
    <property type="match status" value="1"/>
</dbReference>
<feature type="domain" description="Flagellar hook protein FlgE/F/G-like D1" evidence="5">
    <location>
        <begin position="97"/>
        <end position="158"/>
    </location>
</feature>
<dbReference type="Pfam" id="PF00460">
    <property type="entry name" value="Flg_bb_rod"/>
    <property type="match status" value="1"/>
</dbReference>
<dbReference type="InterPro" id="IPR037925">
    <property type="entry name" value="FlgE/F/G-like"/>
</dbReference>
<reference evidence="6 7" key="1">
    <citation type="submission" date="2021-03" db="EMBL/GenBank/DDBJ databases">
        <title>Thermosipho ferrireducens sp.nov., an anaerobic thermophilic iron-reducing bacterium isolated from a deep-sea hydrothermal sulfide deposits.</title>
        <authorList>
            <person name="Zeng X."/>
            <person name="Chen Y."/>
            <person name="Shao Z."/>
        </authorList>
    </citation>
    <scope>NUCLEOTIDE SEQUENCE [LARGE SCALE GENOMIC DNA]</scope>
    <source>
        <strain evidence="6 7">JL129W03</strain>
    </source>
</reference>
<evidence type="ECO:0000313" key="7">
    <source>
        <dbReference type="Proteomes" id="UP000671862"/>
    </source>
</evidence>
<dbReference type="SUPFAM" id="SSF117143">
    <property type="entry name" value="Flagellar hook protein flgE"/>
    <property type="match status" value="1"/>
</dbReference>
<dbReference type="InterPro" id="IPR001444">
    <property type="entry name" value="Flag_bb_rod_N"/>
</dbReference>
<evidence type="ECO:0000259" key="5">
    <source>
        <dbReference type="Pfam" id="PF22692"/>
    </source>
</evidence>
<name>A0ABX7SBB4_9BACT</name>
<evidence type="ECO:0000259" key="4">
    <source>
        <dbReference type="Pfam" id="PF06429"/>
    </source>
</evidence>
<dbReference type="InterPro" id="IPR012836">
    <property type="entry name" value="FlgF"/>
</dbReference>
<keyword evidence="6" id="KW-0966">Cell projection</keyword>
<sequence length="247" mass="27632">MYRGVYLAAMGMLADITKLDTLSNNLSNANTTGFKSDGLAFKTYLNKEIYALKPEPENKKMRYIKLGSFEQALVLDEVKTNFSQGVLEHTGVPTNMAIDGSGFFVVKKGDKTLYTRNGEFILNNEGYLTTNEGYYVLDVNGKPIKLDRDFEIADDGTIVNNGRIVKIAIVELDNLQKLGNTFFTGSPKTIRKQFRILPGYVEKSNVDIVKNMVKMIEATRHYEVLAKAIVVHDELLNKSVNSVGTLR</sequence>
<dbReference type="Pfam" id="PF06429">
    <property type="entry name" value="Flg_bbr_C"/>
    <property type="match status" value="1"/>
</dbReference>
<comment type="subcellular location">
    <subcellularLocation>
        <location evidence="2">Bacterial flagellum basal body</location>
    </subcellularLocation>
</comment>
<keyword evidence="6" id="KW-0282">Flagellum</keyword>
<dbReference type="PANTHER" id="PTHR30435">
    <property type="entry name" value="FLAGELLAR PROTEIN"/>
    <property type="match status" value="1"/>
</dbReference>
<organism evidence="6 7">
    <name type="scientific">Thermosipho ferrireducens</name>
    <dbReference type="NCBI Taxonomy" id="2571116"/>
    <lineage>
        <taxon>Bacteria</taxon>
        <taxon>Thermotogati</taxon>
        <taxon>Thermotogota</taxon>
        <taxon>Thermotogae</taxon>
        <taxon>Thermotogales</taxon>
        <taxon>Fervidobacteriaceae</taxon>
        <taxon>Thermosipho</taxon>
    </lineage>
</organism>
<dbReference type="InterPro" id="IPR010930">
    <property type="entry name" value="Flg_bb/hook_C_dom"/>
</dbReference>
<keyword evidence="2" id="KW-0975">Bacterial flagellum</keyword>
<evidence type="ECO:0000256" key="1">
    <source>
        <dbReference type="ARBA" id="ARBA00009677"/>
    </source>
</evidence>
<dbReference type="NCBIfam" id="TIGR02490">
    <property type="entry name" value="flgF"/>
    <property type="match status" value="1"/>
</dbReference>
<dbReference type="RefSeq" id="WP_207567388.1">
    <property type="nucleotide sequence ID" value="NZ_CP071446.1"/>
</dbReference>
<dbReference type="InterPro" id="IPR019776">
    <property type="entry name" value="Flagellar_basal_body_rod_CS"/>
</dbReference>
<dbReference type="NCBIfam" id="TIGR03506">
    <property type="entry name" value="FlgEFG_subfam"/>
    <property type="match status" value="1"/>
</dbReference>
<evidence type="ECO:0000313" key="6">
    <source>
        <dbReference type="EMBL" id="QTA38670.1"/>
    </source>
</evidence>
<protein>
    <submittedName>
        <fullName evidence="6">Flagellar basal-body rod protein FlgF</fullName>
    </submittedName>
</protein>
<evidence type="ECO:0000259" key="3">
    <source>
        <dbReference type="Pfam" id="PF00460"/>
    </source>
</evidence>
<dbReference type="Proteomes" id="UP000671862">
    <property type="component" value="Chromosome"/>
</dbReference>
<dbReference type="PROSITE" id="PS00588">
    <property type="entry name" value="FLAGELLA_BB_ROD"/>
    <property type="match status" value="1"/>
</dbReference>
<feature type="domain" description="Flagellar basal body rod protein N-terminal" evidence="3">
    <location>
        <begin position="11"/>
        <end position="35"/>
    </location>
</feature>
<dbReference type="InterPro" id="IPR020013">
    <property type="entry name" value="Flagellar_FlgE/F/G"/>
</dbReference>
<comment type="similarity">
    <text evidence="1 2">Belongs to the flagella basal body rod proteins family.</text>
</comment>
<keyword evidence="6" id="KW-0969">Cilium</keyword>
<accession>A0ABX7SBB4</accession>
<evidence type="ECO:0000256" key="2">
    <source>
        <dbReference type="RuleBase" id="RU362116"/>
    </source>
</evidence>
<keyword evidence="7" id="KW-1185">Reference proteome</keyword>